<dbReference type="SUPFAM" id="SSF53822">
    <property type="entry name" value="Periplasmic binding protein-like I"/>
    <property type="match status" value="1"/>
</dbReference>
<organism evidence="2 3">
    <name type="scientific">Sphaerisporangium corydalis</name>
    <dbReference type="NCBI Taxonomy" id="1441875"/>
    <lineage>
        <taxon>Bacteria</taxon>
        <taxon>Bacillati</taxon>
        <taxon>Actinomycetota</taxon>
        <taxon>Actinomycetes</taxon>
        <taxon>Streptosporangiales</taxon>
        <taxon>Streptosporangiaceae</taxon>
        <taxon>Sphaerisporangium</taxon>
    </lineage>
</organism>
<name>A0ABV9E6I7_9ACTN</name>
<keyword evidence="3" id="KW-1185">Reference proteome</keyword>
<sequence length="981" mass="106667">MIPGHDPDENYRRRHEGIREFLRVFDQMRVRPTWRNGDIPVPVLWVTGPYLANAAVAQALEARCDGTPFAHIGTSADPEEGGPVAGAGFTPPYAGLVTQLRQATRDLAAVAPPGEAHLRFPLFAQVLWLLDLQTTDDEPDHLHDGVKKAVRQRRRQMRAGTGQDRRNFWANVRAYSEGPLPAWAAATALLGAGWANQLSGLFGVSAILAGPVIGSLHVLLLSRSWAGRRRYMWFCRQPFLMPDQRRNRPHDITGFAVRLLRARRRAMAVPLSEARPDVPPPAPAQSRLVAHVTPLPQVTAVPGDPDAGHPPEHEGAEGAEAPAESAGERKRLEAVQANEGIEHLLVNAFLEDLRQGYERRLWKVWRRVAWARTSYPVLLVDGGLTRLVARIEEVRTATCLPDPLLVVVTGHSGHTPPPDGARAPVMAGRPELTEELWAQWGAELARDRAVGSHRVLRIEMEAKDAPILEKINVPVRGRRRPLLAHPVLPWLAVTALVTLSFVRVLATNTTNCELDIWRAATGECVGISDGGFVFDDHLKHVLGVIDSQNRSILSSGHPYATVIYLGKLTTSSKSSVGVADPITDIHGELAGLALEQRRLIDNSGDGSKLQMRLLLANAGADFRYAEDVAKDVLRRIQDDPSVIGVVGLGESRQTVQAAIQLLARKAVPVISTTATFDDLGRRQGSDAYIPSFFPLAPPNSRLAEVAARWAHEGLPEQGFPPAATAAVFTDTMLSDLFSRDLGARFVRAFGKGATSVGYSNAAQLEEKVTDVCTRTEKPDMVYYAGRTAQFGAFVDAIGKSQCQLTVMANDDITQYVNDHEPQLGSNHRVRVTYVALASPSAWTAVPGQFKTDFFQEFDALVASLHMQNLPRTELPSKEYAVQAHDAAGAIMGAAQVAFSGQGGPADDGGPGVVDRGGVLLALEKLEKINGDSGLVKLHGDPDGRHALDRPILLVTVNPQGRQVVIRQCGRLYVQQPPSPTC</sequence>
<dbReference type="EMBL" id="JBHSFN010000001">
    <property type="protein sequence ID" value="MFC4585027.1"/>
    <property type="molecule type" value="Genomic_DNA"/>
</dbReference>
<protein>
    <submittedName>
        <fullName evidence="2">ABC transporter substrate-binding protein</fullName>
    </submittedName>
</protein>
<evidence type="ECO:0000313" key="3">
    <source>
        <dbReference type="Proteomes" id="UP001595891"/>
    </source>
</evidence>
<dbReference type="CDD" id="cd06268">
    <property type="entry name" value="PBP1_ABC_transporter_LIVBP-like"/>
    <property type="match status" value="1"/>
</dbReference>
<feature type="compositionally biased region" description="Basic and acidic residues" evidence="1">
    <location>
        <begin position="306"/>
        <end position="316"/>
    </location>
</feature>
<reference evidence="3" key="1">
    <citation type="journal article" date="2019" name="Int. J. Syst. Evol. Microbiol.">
        <title>The Global Catalogue of Microorganisms (GCM) 10K type strain sequencing project: providing services to taxonomists for standard genome sequencing and annotation.</title>
        <authorList>
            <consortium name="The Broad Institute Genomics Platform"/>
            <consortium name="The Broad Institute Genome Sequencing Center for Infectious Disease"/>
            <person name="Wu L."/>
            <person name="Ma J."/>
        </authorList>
    </citation>
    <scope>NUCLEOTIDE SEQUENCE [LARGE SCALE GENOMIC DNA]</scope>
    <source>
        <strain evidence="3">CCUG 49560</strain>
    </source>
</reference>
<dbReference type="Gene3D" id="3.40.50.2300">
    <property type="match status" value="2"/>
</dbReference>
<dbReference type="InterPro" id="IPR028082">
    <property type="entry name" value="Peripla_BP_I"/>
</dbReference>
<proteinExistence type="predicted"/>
<accession>A0ABV9E6I7</accession>
<feature type="region of interest" description="Disordered" evidence="1">
    <location>
        <begin position="299"/>
        <end position="329"/>
    </location>
</feature>
<gene>
    <name evidence="2" type="ORF">ACFO8L_03005</name>
</gene>
<dbReference type="Proteomes" id="UP001595891">
    <property type="component" value="Unassembled WGS sequence"/>
</dbReference>
<comment type="caution">
    <text evidence="2">The sequence shown here is derived from an EMBL/GenBank/DDBJ whole genome shotgun (WGS) entry which is preliminary data.</text>
</comment>
<evidence type="ECO:0000313" key="2">
    <source>
        <dbReference type="EMBL" id="MFC4585027.1"/>
    </source>
</evidence>
<dbReference type="RefSeq" id="WP_262841058.1">
    <property type="nucleotide sequence ID" value="NZ_JANZYP010000003.1"/>
</dbReference>
<evidence type="ECO:0000256" key="1">
    <source>
        <dbReference type="SAM" id="MobiDB-lite"/>
    </source>
</evidence>